<organism evidence="2 3">
    <name type="scientific">Mycetomoellerius zeteki</name>
    <dbReference type="NCBI Taxonomy" id="64791"/>
    <lineage>
        <taxon>Eukaryota</taxon>
        <taxon>Metazoa</taxon>
        <taxon>Ecdysozoa</taxon>
        <taxon>Arthropoda</taxon>
        <taxon>Hexapoda</taxon>
        <taxon>Insecta</taxon>
        <taxon>Pterygota</taxon>
        <taxon>Neoptera</taxon>
        <taxon>Endopterygota</taxon>
        <taxon>Hymenoptera</taxon>
        <taxon>Apocrita</taxon>
        <taxon>Aculeata</taxon>
        <taxon>Formicoidea</taxon>
        <taxon>Formicidae</taxon>
        <taxon>Myrmicinae</taxon>
        <taxon>Mycetomoellerius</taxon>
    </lineage>
</organism>
<evidence type="ECO:0000313" key="2">
    <source>
        <dbReference type="EMBL" id="KYQ55981.1"/>
    </source>
</evidence>
<dbReference type="Proteomes" id="UP000075809">
    <property type="component" value="Unassembled WGS sequence"/>
</dbReference>
<accession>A0A151X6H2</accession>
<sequence length="353" mass="39945">MPNTRKSEGHRRPNRPVKKKFNYNPEKMENEKDFVSTSAKKMKDTSYDDIEIDIGRNNVILDFLTVFTFLSQCLKCKECDSDVRFTRTCERGLGFRLVIKCMCKKENCVSSSPLINTAYEINRRLMFVMQMLGLGLHSINIFCSLMELSAGFANNTYYTFLDNLLNAARSTFIQCKAVAEEKEQNMKAGNTETHLKAEGRLANFHHVPPLSESVQTAIRPVYEALSNDDLLQRCTGGNTQNDNESFNACVWKQAPKHLHCGVQTIEISAYIAAGIFNEGYSSVLKTMSTLGINIGPNSRHLAEKIDSKRMEAAEANMSEFAKKARIEKLFMQVQQNRMFEEEEGIMYGAGIAD</sequence>
<evidence type="ECO:0000256" key="1">
    <source>
        <dbReference type="SAM" id="MobiDB-lite"/>
    </source>
</evidence>
<proteinExistence type="predicted"/>
<reference evidence="2 3" key="1">
    <citation type="submission" date="2015-09" db="EMBL/GenBank/DDBJ databases">
        <title>Trachymyrmex zeteki WGS genome.</title>
        <authorList>
            <person name="Nygaard S."/>
            <person name="Hu H."/>
            <person name="Boomsma J."/>
            <person name="Zhang G."/>
        </authorList>
    </citation>
    <scope>NUCLEOTIDE SEQUENCE [LARGE SCALE GENOMIC DNA]</scope>
    <source>
        <strain evidence="2">Tzet28-1</strain>
        <tissue evidence="2">Whole body</tissue>
    </source>
</reference>
<feature type="compositionally biased region" description="Basic residues" evidence="1">
    <location>
        <begin position="12"/>
        <end position="21"/>
    </location>
</feature>
<protein>
    <submittedName>
        <fullName evidence="2">Uncharacterized protein</fullName>
    </submittedName>
</protein>
<name>A0A151X6H2_9HYME</name>
<dbReference type="AlphaFoldDB" id="A0A151X6H2"/>
<feature type="region of interest" description="Disordered" evidence="1">
    <location>
        <begin position="1"/>
        <end position="23"/>
    </location>
</feature>
<keyword evidence="3" id="KW-1185">Reference proteome</keyword>
<dbReference type="EMBL" id="KQ982481">
    <property type="protein sequence ID" value="KYQ55981.1"/>
    <property type="molecule type" value="Genomic_DNA"/>
</dbReference>
<feature type="compositionally biased region" description="Basic and acidic residues" evidence="1">
    <location>
        <begin position="1"/>
        <end position="11"/>
    </location>
</feature>
<evidence type="ECO:0000313" key="3">
    <source>
        <dbReference type="Proteomes" id="UP000075809"/>
    </source>
</evidence>
<gene>
    <name evidence="2" type="ORF">ALC60_05095</name>
</gene>